<evidence type="ECO:0000313" key="2">
    <source>
        <dbReference type="EMBL" id="KXA58300.1"/>
    </source>
</evidence>
<dbReference type="Pfam" id="PF09819">
    <property type="entry name" value="ABC_cobalt"/>
    <property type="match status" value="1"/>
</dbReference>
<sequence length="197" mass="21605">MPHLSLKKEFFMLKKWQLKDVILLAFLSIFFGGVFVGSGYLFDILTLILAPLGLQAFANEILFGLWCMAAPIAAIFVPRVGSATIGEVLAALAEVLYGSQFGLGALLSGLVQGLGSELGFIVTKNRYESWLSLTANSIGITLVSFVYEYIKLGYYAFSLPFVLSLFVVRFISVFFFCTILVRAIVKLYHQFAAGGKA</sequence>
<accession>A0A133RT85</accession>
<protein>
    <recommendedName>
        <fullName evidence="4">Cobalt ABC transporter permease</fullName>
    </recommendedName>
</protein>
<keyword evidence="1" id="KW-0812">Transmembrane</keyword>
<dbReference type="PIRSF" id="PIRSF037394">
    <property type="entry name" value="ABC_thiamine-permease_YkoE_prd"/>
    <property type="match status" value="1"/>
</dbReference>
<evidence type="ECO:0000256" key="1">
    <source>
        <dbReference type="SAM" id="Phobius"/>
    </source>
</evidence>
<reference evidence="2 3" key="1">
    <citation type="submission" date="2016-01" db="EMBL/GenBank/DDBJ databases">
        <authorList>
            <person name="Oliw E.H."/>
        </authorList>
    </citation>
    <scope>NUCLEOTIDE SEQUENCE [LARGE SCALE GENOMIC DNA]</scope>
    <source>
        <strain evidence="2 3">CMW7705B</strain>
    </source>
</reference>
<feature type="transmembrane region" description="Helical" evidence="1">
    <location>
        <begin position="130"/>
        <end position="150"/>
    </location>
</feature>
<name>A0A133RT85_STRMT</name>
<dbReference type="EMBL" id="LRQR01000107">
    <property type="protein sequence ID" value="KXA58300.1"/>
    <property type="molecule type" value="Genomic_DNA"/>
</dbReference>
<dbReference type="AlphaFoldDB" id="A0A133RT85"/>
<keyword evidence="1" id="KW-1133">Transmembrane helix</keyword>
<keyword evidence="1" id="KW-0472">Membrane</keyword>
<evidence type="ECO:0000313" key="3">
    <source>
        <dbReference type="Proteomes" id="UP000070065"/>
    </source>
</evidence>
<dbReference type="InterPro" id="IPR017195">
    <property type="entry name" value="ABC_thiamin-permease_prd"/>
</dbReference>
<organism evidence="2 3">
    <name type="scientific">Streptococcus mitis</name>
    <dbReference type="NCBI Taxonomy" id="28037"/>
    <lineage>
        <taxon>Bacteria</taxon>
        <taxon>Bacillati</taxon>
        <taxon>Bacillota</taxon>
        <taxon>Bacilli</taxon>
        <taxon>Lactobacillales</taxon>
        <taxon>Streptococcaceae</taxon>
        <taxon>Streptococcus</taxon>
        <taxon>Streptococcus mitis group</taxon>
    </lineage>
</organism>
<dbReference type="PATRIC" id="fig|28037.231.peg.1842"/>
<feature type="transmembrane region" description="Helical" evidence="1">
    <location>
        <begin position="54"/>
        <end position="77"/>
    </location>
</feature>
<evidence type="ECO:0008006" key="4">
    <source>
        <dbReference type="Google" id="ProtNLM"/>
    </source>
</evidence>
<proteinExistence type="predicted"/>
<feature type="transmembrane region" description="Helical" evidence="1">
    <location>
        <begin position="21"/>
        <end position="42"/>
    </location>
</feature>
<feature type="transmembrane region" description="Helical" evidence="1">
    <location>
        <begin position="162"/>
        <end position="185"/>
    </location>
</feature>
<comment type="caution">
    <text evidence="2">The sequence shown here is derived from an EMBL/GenBank/DDBJ whole genome shotgun (WGS) entry which is preliminary data.</text>
</comment>
<dbReference type="Proteomes" id="UP000070065">
    <property type="component" value="Unassembled WGS sequence"/>
</dbReference>
<gene>
    <name evidence="2" type="ORF">HMPREF3228_01864</name>
</gene>